<accession>A0A2P5DQL0</accession>
<organism evidence="1 2">
    <name type="scientific">Parasponia andersonii</name>
    <name type="common">Sponia andersonii</name>
    <dbReference type="NCBI Taxonomy" id="3476"/>
    <lineage>
        <taxon>Eukaryota</taxon>
        <taxon>Viridiplantae</taxon>
        <taxon>Streptophyta</taxon>
        <taxon>Embryophyta</taxon>
        <taxon>Tracheophyta</taxon>
        <taxon>Spermatophyta</taxon>
        <taxon>Magnoliopsida</taxon>
        <taxon>eudicotyledons</taxon>
        <taxon>Gunneridae</taxon>
        <taxon>Pentapetalae</taxon>
        <taxon>rosids</taxon>
        <taxon>fabids</taxon>
        <taxon>Rosales</taxon>
        <taxon>Cannabaceae</taxon>
        <taxon>Parasponia</taxon>
    </lineage>
</organism>
<name>A0A2P5DQL0_PARAD</name>
<protein>
    <submittedName>
        <fullName evidence="1">Uncharacterized protein</fullName>
    </submittedName>
</protein>
<evidence type="ECO:0000313" key="1">
    <source>
        <dbReference type="EMBL" id="PON75585.1"/>
    </source>
</evidence>
<gene>
    <name evidence="1" type="ORF">PanWU01x14_042100</name>
</gene>
<proteinExistence type="predicted"/>
<evidence type="ECO:0000313" key="2">
    <source>
        <dbReference type="Proteomes" id="UP000237105"/>
    </source>
</evidence>
<sequence>MQNTLEEFQILHCLHVQARALKTPRIVQVYWLVPPASWLKVNIYGSALGSPSLARCGDIFLTSRGFFKGAFAISLGKTYAFEAELAEEDNAFADILTSRATSIQASTWWHTTPSFINDAFSNDYTGQSVFRFS</sequence>
<dbReference type="AlphaFoldDB" id="A0A2P5DQL0"/>
<dbReference type="Proteomes" id="UP000237105">
    <property type="component" value="Unassembled WGS sequence"/>
</dbReference>
<comment type="caution">
    <text evidence="1">The sequence shown here is derived from an EMBL/GenBank/DDBJ whole genome shotgun (WGS) entry which is preliminary data.</text>
</comment>
<dbReference type="OrthoDB" id="1166390at2759"/>
<reference evidence="2" key="1">
    <citation type="submission" date="2016-06" db="EMBL/GenBank/DDBJ databases">
        <title>Parallel loss of symbiosis genes in relatives of nitrogen-fixing non-legume Parasponia.</title>
        <authorList>
            <person name="Van Velzen R."/>
            <person name="Holmer R."/>
            <person name="Bu F."/>
            <person name="Rutten L."/>
            <person name="Van Zeijl A."/>
            <person name="Liu W."/>
            <person name="Santuari L."/>
            <person name="Cao Q."/>
            <person name="Sharma T."/>
            <person name="Shen D."/>
            <person name="Roswanjaya Y."/>
            <person name="Wardhani T."/>
            <person name="Kalhor M.S."/>
            <person name="Jansen J."/>
            <person name="Van den Hoogen J."/>
            <person name="Gungor B."/>
            <person name="Hartog M."/>
            <person name="Hontelez J."/>
            <person name="Verver J."/>
            <person name="Yang W.-C."/>
            <person name="Schijlen E."/>
            <person name="Repin R."/>
            <person name="Schilthuizen M."/>
            <person name="Schranz E."/>
            <person name="Heidstra R."/>
            <person name="Miyata K."/>
            <person name="Fedorova E."/>
            <person name="Kohlen W."/>
            <person name="Bisseling T."/>
            <person name="Smit S."/>
            <person name="Geurts R."/>
        </authorList>
    </citation>
    <scope>NUCLEOTIDE SEQUENCE [LARGE SCALE GENOMIC DNA]</scope>
    <source>
        <strain evidence="2">cv. WU1-14</strain>
    </source>
</reference>
<dbReference type="EMBL" id="JXTB01000023">
    <property type="protein sequence ID" value="PON75585.1"/>
    <property type="molecule type" value="Genomic_DNA"/>
</dbReference>
<keyword evidence="2" id="KW-1185">Reference proteome</keyword>